<evidence type="ECO:0000256" key="1">
    <source>
        <dbReference type="SAM" id="SignalP"/>
    </source>
</evidence>
<dbReference type="Proteomes" id="UP001139462">
    <property type="component" value="Unassembled WGS sequence"/>
</dbReference>
<feature type="signal peptide" evidence="1">
    <location>
        <begin position="1"/>
        <end position="20"/>
    </location>
</feature>
<dbReference type="RefSeq" id="WP_237607171.1">
    <property type="nucleotide sequence ID" value="NZ_JAIRBB010000002.1"/>
</dbReference>
<protein>
    <submittedName>
        <fullName evidence="2">Uncharacterized protein</fullName>
    </submittedName>
</protein>
<organism evidence="2 3">
    <name type="scientific">Aequorivita xiaoshiensis</name>
    <dbReference type="NCBI Taxonomy" id="2874476"/>
    <lineage>
        <taxon>Bacteria</taxon>
        <taxon>Pseudomonadati</taxon>
        <taxon>Bacteroidota</taxon>
        <taxon>Flavobacteriia</taxon>
        <taxon>Flavobacteriales</taxon>
        <taxon>Flavobacteriaceae</taxon>
        <taxon>Aequorivita</taxon>
    </lineage>
</organism>
<comment type="caution">
    <text evidence="2">The sequence shown here is derived from an EMBL/GenBank/DDBJ whole genome shotgun (WGS) entry which is preliminary data.</text>
</comment>
<feature type="chain" id="PRO_5040848788" evidence="1">
    <location>
        <begin position="21"/>
        <end position="241"/>
    </location>
</feature>
<sequence>MKISITITSILLFTTPFILAQTVAESKVYETYDNIIGVENTGLFNGTEFTDLFLNTNGTYRYFKGYDYVRGAVYYNGEFYSNVLLKYDLLEDNLITHSEGKLSVFNVKLIPDFVTSFSIYNRDFVKLVDINLPLPGNGFFEEAYLGNQFKLYIKHNKRKKDKALNSGVQYRFSINNYYLLQVDGHYAVINSIKDLRRALPEREDDIRKYYKSYKKLYKSDPDNFLIKLLKHLEGLSKPSKF</sequence>
<dbReference type="EMBL" id="JAIRBB010000002">
    <property type="protein sequence ID" value="MCG2430450.1"/>
    <property type="molecule type" value="Genomic_DNA"/>
</dbReference>
<proteinExistence type="predicted"/>
<evidence type="ECO:0000313" key="3">
    <source>
        <dbReference type="Proteomes" id="UP001139462"/>
    </source>
</evidence>
<accession>A0A9X1R0G3</accession>
<gene>
    <name evidence="2" type="ORF">K8344_04905</name>
</gene>
<name>A0A9X1R0G3_9FLAO</name>
<reference evidence="2" key="1">
    <citation type="submission" date="2021-09" db="EMBL/GenBank/DDBJ databases">
        <title>Genome of Aequorivita sp. strain F64183.</title>
        <authorList>
            <person name="Wang Y."/>
        </authorList>
    </citation>
    <scope>NUCLEOTIDE SEQUENCE</scope>
    <source>
        <strain evidence="2">F64183</strain>
    </source>
</reference>
<evidence type="ECO:0000313" key="2">
    <source>
        <dbReference type="EMBL" id="MCG2430450.1"/>
    </source>
</evidence>
<dbReference type="AlphaFoldDB" id="A0A9X1R0G3"/>
<keyword evidence="3" id="KW-1185">Reference proteome</keyword>
<keyword evidence="1" id="KW-0732">Signal</keyword>